<dbReference type="Gene3D" id="1.20.1280.50">
    <property type="match status" value="1"/>
</dbReference>
<organism evidence="1 2">
    <name type="scientific">Candolleomyces aberdarensis</name>
    <dbReference type="NCBI Taxonomy" id="2316362"/>
    <lineage>
        <taxon>Eukaryota</taxon>
        <taxon>Fungi</taxon>
        <taxon>Dikarya</taxon>
        <taxon>Basidiomycota</taxon>
        <taxon>Agaricomycotina</taxon>
        <taxon>Agaricomycetes</taxon>
        <taxon>Agaricomycetidae</taxon>
        <taxon>Agaricales</taxon>
        <taxon>Agaricineae</taxon>
        <taxon>Psathyrellaceae</taxon>
        <taxon>Candolleomyces</taxon>
    </lineage>
</organism>
<gene>
    <name evidence="1" type="ORF">EST38_g4768</name>
</gene>
<name>A0A4V1Q474_9AGAR</name>
<dbReference type="Proteomes" id="UP000290288">
    <property type="component" value="Unassembled WGS sequence"/>
</dbReference>
<dbReference type="OrthoDB" id="3224080at2759"/>
<protein>
    <submittedName>
        <fullName evidence="1">Uncharacterized protein</fullName>
    </submittedName>
</protein>
<reference evidence="1 2" key="1">
    <citation type="submission" date="2019-01" db="EMBL/GenBank/DDBJ databases">
        <title>Draft genome sequence of Psathyrella aberdarensis IHI B618.</title>
        <authorList>
            <person name="Buettner E."/>
            <person name="Kellner H."/>
        </authorList>
    </citation>
    <scope>NUCLEOTIDE SEQUENCE [LARGE SCALE GENOMIC DNA]</scope>
    <source>
        <strain evidence="1 2">IHI B618</strain>
    </source>
</reference>
<keyword evidence="2" id="KW-1185">Reference proteome</keyword>
<dbReference type="AlphaFoldDB" id="A0A4V1Q474"/>
<comment type="caution">
    <text evidence="1">The sequence shown here is derived from an EMBL/GenBank/DDBJ whole genome shotgun (WGS) entry which is preliminary data.</text>
</comment>
<dbReference type="STRING" id="2316362.A0A4V1Q474"/>
<accession>A0A4V1Q474</accession>
<evidence type="ECO:0000313" key="2">
    <source>
        <dbReference type="Proteomes" id="UP000290288"/>
    </source>
</evidence>
<dbReference type="EMBL" id="SDEE01000121">
    <property type="protein sequence ID" value="RXW21098.1"/>
    <property type="molecule type" value="Genomic_DNA"/>
</dbReference>
<sequence length="628" mass="69170">MQGSSTSLHEVECQIAILEEKLCKLKCRRNALLPINQFPSEILEEIFRFTVHSASNYDEDDYDNFNTPIQFILPVSHVCHSWRMFVLHSPWLWSDIHVNSGTKSPMLVFILNNAGTEGPLRVVCKLDSDKSSHNPSIATLMSRTPQLNSITLQSRSLGWIGDVLRLATGRADNLESFKVISGMGSDDNRDWGDVLIPTIDTAFPGGTPNLRKLELRGCSVPLPFLQSTQLTQLIMVPAPVLYYPSQHDLAFGISRPLSSLIGILRSLPLLSKLHLRFPIEASDAMDFSSPLRKLQDVALLSKLESLDLSGSLSVMCAVLGNLRVVPGKLGHIGLGFTIPNDVDTGRGVREFCEAWKGCHGAVSTGDWVVAERLEIFPKWGAATRHESPNFSGLGYLFQWWDRHGLKKVPPSRDLAPAPDDEVTVVFDASQDTGEVDTTCPPWAEVAVYCLDGRFEQQGPDVEFPCGILFQHFGALTSSNSSPSNSHVGMDVMGIDIDTQTLGWSLSNLQILITTVDLPSPLWKVLSRRCGSLRVLVYGDDGAKGFRGYLEGELGLEAGRAAREGGEDTEATVPFPALRVLRFCDSYKTFIGTNDDLVVAGQLAVKLFSESRNHFSRVKNSHRSQCSCL</sequence>
<proteinExistence type="predicted"/>
<evidence type="ECO:0000313" key="1">
    <source>
        <dbReference type="EMBL" id="RXW21098.1"/>
    </source>
</evidence>